<dbReference type="NCBIfam" id="NF047389">
    <property type="entry name" value="ATPase_Sll1717"/>
    <property type="match status" value="1"/>
</dbReference>
<dbReference type="Gene3D" id="3.40.50.300">
    <property type="entry name" value="P-loop containing nucleotide triphosphate hydrolases"/>
    <property type="match status" value="1"/>
</dbReference>
<comment type="caution">
    <text evidence="3">The sequence shown here is derived from an EMBL/GenBank/DDBJ whole genome shotgun (WGS) entry which is preliminary data.</text>
</comment>
<accession>A0A560JAF5</accession>
<sequence length="893" mass="100469">MSDVKHFRDYLNNNFPGAHYLDVGTGNFAILTIIDDRFSGLDRPSRLAKVQPELEAAGLKPGIVDLYTTTEAAARSVTLPNEPIVAPADWEQAVAMIEAGKTFENITLKARKFRRIVFYSYKGGVGRSTSLVHTAFHLARSGQRVVVIDMDVEAPGLHVLLPPPEGSTIKVGLVDYLWERQIRPLNEDAREDFETCLSGSSEYQGTPISYAIEDKEFRTQIHVIPAGAVGANYVKRLHVLSYQDVLAKPHDAWALFEEELANELDPDVVLIDARTGLGDWGGLSLLRLADEAFFVMYPSEQNIDGIKFAKEVTEQTVGISIHILVSPVPEGIIGKNLLSRILPKLELDDDEIIPILYNPNLAAADQYPVESAMAGYARIANLIRDTQAQDRVEESLQQADALKIIESLNFPDRDAKSIAAKDFDQFFQKTLDFERFLDDARWVVRGRKGTGKSTLFHLFAEHQENAAKRARGRLDGIDILPGHGPVNSAQFGPKTDVFGDIAKELLKDGGDWLSLWRAYAIVRIYTRRAATIDTILAKSEMRILRDFLRSHFPREDNAQWRTAQTSALLGLVGREKIGLCRDLMRDVNKGLEQQGRKLWLLYDDLDQDILENATWQGDALGGLLRLAYDSNNQGMHNIRFKIFLREDIWNGLVFTNKSHFGPDRTLLLEWRISDFLRLAYRMVSGGSSLYRTLAHRELPLTENEIDSAPDEDLYKVLAPLWGLRKERSKNQSTARWVYSRMTDAANNTYPRSLAILLKKARETELETRLQKMGTKAVSTGSDRLLGPPAMLAGLKEASDERVNALKNESPRLKPFLDAVISGQLLRSQFERAELEQVWQKTSQESHSDFGRFVDELKQAGLLVEKKSNSQYDYGIASLYIDGLGVQRVQGEKK</sequence>
<keyword evidence="3" id="KW-0969">Cilium</keyword>
<dbReference type="NCBIfam" id="NF047398">
    <property type="entry name" value="AAA_KGGVGR"/>
    <property type="match status" value="1"/>
</dbReference>
<dbReference type="GO" id="GO:0051782">
    <property type="term" value="P:negative regulation of cell division"/>
    <property type="evidence" value="ECO:0007669"/>
    <property type="project" value="TreeGrafter"/>
</dbReference>
<dbReference type="GO" id="GO:0005524">
    <property type="term" value="F:ATP binding"/>
    <property type="evidence" value="ECO:0007669"/>
    <property type="project" value="UniProtKB-KW"/>
</dbReference>
<dbReference type="Pfam" id="PF10609">
    <property type="entry name" value="ParA"/>
    <property type="match status" value="1"/>
</dbReference>
<dbReference type="InterPro" id="IPR050625">
    <property type="entry name" value="ParA/MinD_ATPase"/>
</dbReference>
<dbReference type="InterPro" id="IPR027417">
    <property type="entry name" value="P-loop_NTPase"/>
</dbReference>
<proteinExistence type="predicted"/>
<dbReference type="EMBL" id="VITV01000012">
    <property type="protein sequence ID" value="TWB67977.1"/>
    <property type="molecule type" value="Genomic_DNA"/>
</dbReference>
<evidence type="ECO:0000256" key="1">
    <source>
        <dbReference type="ARBA" id="ARBA00022741"/>
    </source>
</evidence>
<keyword evidence="3" id="KW-0282">Flagellum</keyword>
<dbReference type="Proteomes" id="UP000320516">
    <property type="component" value="Unassembled WGS sequence"/>
</dbReference>
<evidence type="ECO:0000313" key="4">
    <source>
        <dbReference type="Proteomes" id="UP000320516"/>
    </source>
</evidence>
<dbReference type="InterPro" id="IPR059206">
    <property type="entry name" value="Sll1717-like"/>
</dbReference>
<dbReference type="GO" id="GO:0005829">
    <property type="term" value="C:cytosol"/>
    <property type="evidence" value="ECO:0007669"/>
    <property type="project" value="TreeGrafter"/>
</dbReference>
<dbReference type="GO" id="GO:0016887">
    <property type="term" value="F:ATP hydrolysis activity"/>
    <property type="evidence" value="ECO:0007669"/>
    <property type="project" value="TreeGrafter"/>
</dbReference>
<dbReference type="PANTHER" id="PTHR43384:SF6">
    <property type="entry name" value="SEPTUM SITE-DETERMINING PROTEIN MIND HOMOLOG, CHLOROPLASTIC"/>
    <property type="match status" value="1"/>
</dbReference>
<dbReference type="SUPFAM" id="SSF52540">
    <property type="entry name" value="P-loop containing nucleoside triphosphate hydrolases"/>
    <property type="match status" value="1"/>
</dbReference>
<dbReference type="PANTHER" id="PTHR43384">
    <property type="entry name" value="SEPTUM SITE-DETERMINING PROTEIN MIND HOMOLOG, CHLOROPLASTIC-RELATED"/>
    <property type="match status" value="1"/>
</dbReference>
<name>A0A560JAF5_9PROT</name>
<gene>
    <name evidence="3" type="ORF">FBZ87_11217</name>
</gene>
<evidence type="ECO:0000256" key="2">
    <source>
        <dbReference type="ARBA" id="ARBA00022840"/>
    </source>
</evidence>
<dbReference type="AlphaFoldDB" id="A0A560JAF5"/>
<keyword evidence="1" id="KW-0547">Nucleotide-binding</keyword>
<dbReference type="InterPro" id="IPR033756">
    <property type="entry name" value="YlxH/NBP35"/>
</dbReference>
<reference evidence="3 4" key="1">
    <citation type="submission" date="2019-06" db="EMBL/GenBank/DDBJ databases">
        <title>Genomic Encyclopedia of Type Strains, Phase IV (KMG-V): Genome sequencing to study the core and pangenomes of soil and plant-associated prokaryotes.</title>
        <authorList>
            <person name="Whitman W."/>
        </authorList>
    </citation>
    <scope>NUCLEOTIDE SEQUENCE [LARGE SCALE GENOMIC DNA]</scope>
    <source>
        <strain evidence="3 4">BR 12005</strain>
    </source>
</reference>
<dbReference type="GO" id="GO:0009898">
    <property type="term" value="C:cytoplasmic side of plasma membrane"/>
    <property type="evidence" value="ECO:0007669"/>
    <property type="project" value="TreeGrafter"/>
</dbReference>
<evidence type="ECO:0000313" key="3">
    <source>
        <dbReference type="EMBL" id="TWB67977.1"/>
    </source>
</evidence>
<keyword evidence="2" id="KW-0067">ATP-binding</keyword>
<dbReference type="RefSeq" id="WP_145613244.1">
    <property type="nucleotide sequence ID" value="NZ_VITV01000012.1"/>
</dbReference>
<keyword evidence="3" id="KW-0966">Cell projection</keyword>
<dbReference type="CDD" id="cd02042">
    <property type="entry name" value="ParAB_family"/>
    <property type="match status" value="1"/>
</dbReference>
<protein>
    <submittedName>
        <fullName evidence="3">MinD-like ATPase involved in chromosome partitioning or flagellar assembly</fullName>
    </submittedName>
</protein>
<organism evidence="3 4">
    <name type="scientific">Nitrospirillum amazonense</name>
    <dbReference type="NCBI Taxonomy" id="28077"/>
    <lineage>
        <taxon>Bacteria</taxon>
        <taxon>Pseudomonadati</taxon>
        <taxon>Pseudomonadota</taxon>
        <taxon>Alphaproteobacteria</taxon>
        <taxon>Rhodospirillales</taxon>
        <taxon>Azospirillaceae</taxon>
        <taxon>Nitrospirillum</taxon>
    </lineage>
</organism>